<feature type="region of interest" description="Disordered" evidence="1">
    <location>
        <begin position="431"/>
        <end position="457"/>
    </location>
</feature>
<keyword evidence="2" id="KW-0812">Transmembrane</keyword>
<dbReference type="InterPro" id="IPR044885">
    <property type="entry name" value="PRESA_N_sf"/>
</dbReference>
<dbReference type="Proteomes" id="UP000290582">
    <property type="component" value="Chromosome PVVCY_12"/>
</dbReference>
<feature type="region of interest" description="Disordered" evidence="1">
    <location>
        <begin position="91"/>
        <end position="201"/>
    </location>
</feature>
<sequence>MASGKLPIIVLPPSGSSVSLIKKNVNDKKLKRGNRKAYRKNCFEKFNLASTFYKVILAFGIIIVVFLDNDNIQSSSQFSGITNGRNLSEAAISDETSSPGLRGTGVAESDEHSDEKSDNESNESESNNTDLNDTKEEESEKAYASKSNADHDSQESNFYSSQSEHTDDAKLNETEKSDEKNEQYDEQGYNENKSQEPSYYPNTAFSEHLEHAINTIPNDSIIRSFLHNSLTVPSDDELDDPYREQTQDDVESNQFTQWIDYMKSIVQEMNKGNENKAVEKSYDSGATKDEKPADSEASNPEQTDDSESATHEQTDDSESATHEQTDDSESATHEQTDDSESATHEQTDDSESATHEQTDDSESATHEQTDDSETSKPEQDEYAGLHNKMNLEYKRFPKQKQTGLGPLQYSYNLDIIDDDELNSLFNDSKLHDGAKSKIPKSSQSNEKEEPWGTWDKSNDLYKNQANRNPMGFNSNSRGNENINIEMWDGGHSSSMNKSQGMNSWEYPSTRNQAMTKEQHSSMNRNQGMNSWEYPSTRNQAMNKEQHSSINKNQGMNSWEYPSTRNQGMNREQYPSMTVNEDLLGRKIIDELQNLNESAGGESMWSGLKKSHRHIPRKPADSSFSGLEGFSRERHPRGGDPMDDRVDILEEHPYTSTGPRYHNPMNRYNYMNAPSQGSQPKSAMNILRPNDPYRASAEKSNENEQFSSMNMALHKKTSKEQSGFENRVVPSQFTRNDGNRFNQPNRMNSQRTINDNHGIVSVRGDREVNEFKVEQKKSAEVQIKEIDDYIDSELNNLGMQASPSALFAIWSEFIAAETKKFMMIQEYILQYSIYLQRRNNLNPSSRTKAWWKVHYNMVNKFIKYEKEHVCELKELLKSRVRDTSYFIRFIIQKREVWRVLQAQIQEEWMASLTYKMNKYAAQDN</sequence>
<feature type="compositionally biased region" description="Basic and acidic residues" evidence="1">
    <location>
        <begin position="308"/>
        <end position="379"/>
    </location>
</feature>
<proteinExistence type="predicted"/>
<reference evidence="4 5" key="1">
    <citation type="submission" date="2019-01" db="EMBL/GenBank/DDBJ databases">
        <authorList>
            <person name="Ramaprasad A."/>
        </authorList>
    </citation>
    <scope>NUCLEOTIDE SEQUENCE [LARGE SCALE GENOMIC DNA]</scope>
</reference>
<dbReference type="Gene3D" id="6.10.280.180">
    <property type="entry name" value="Plasmodium RESA, N-terminal helical domain"/>
    <property type="match status" value="1"/>
</dbReference>
<feature type="compositionally biased region" description="Basic and acidic residues" evidence="1">
    <location>
        <begin position="629"/>
        <end position="640"/>
    </location>
</feature>
<feature type="transmembrane region" description="Helical" evidence="2">
    <location>
        <begin position="46"/>
        <end position="67"/>
    </location>
</feature>
<feature type="region of interest" description="Disordered" evidence="1">
    <location>
        <begin position="730"/>
        <end position="751"/>
    </location>
</feature>
<keyword evidence="2" id="KW-1133">Transmembrane helix</keyword>
<name>A0A449BWZ8_PLAVN</name>
<evidence type="ECO:0000256" key="2">
    <source>
        <dbReference type="SAM" id="Phobius"/>
    </source>
</evidence>
<organism evidence="4 5">
    <name type="scientific">Plasmodium vinckei vinckei</name>
    <dbReference type="NCBI Taxonomy" id="54757"/>
    <lineage>
        <taxon>Eukaryota</taxon>
        <taxon>Sar</taxon>
        <taxon>Alveolata</taxon>
        <taxon>Apicomplexa</taxon>
        <taxon>Aconoidasida</taxon>
        <taxon>Haemosporida</taxon>
        <taxon>Plasmodiidae</taxon>
        <taxon>Plasmodium</taxon>
        <taxon>Plasmodium (Vinckeia)</taxon>
    </lineage>
</organism>
<feature type="compositionally biased region" description="Basic and acidic residues" evidence="1">
    <location>
        <begin position="164"/>
        <end position="183"/>
    </location>
</feature>
<dbReference type="EMBL" id="LR215068">
    <property type="protein sequence ID" value="VEV57901.1"/>
    <property type="molecule type" value="Genomic_DNA"/>
</dbReference>
<dbReference type="Pfam" id="PF09687">
    <property type="entry name" value="PRESAN"/>
    <property type="match status" value="1"/>
</dbReference>
<feature type="region of interest" description="Disordered" evidence="1">
    <location>
        <begin position="598"/>
        <end position="640"/>
    </location>
</feature>
<feature type="compositionally biased region" description="Basic and acidic residues" evidence="1">
    <location>
        <begin position="109"/>
        <end position="119"/>
    </location>
</feature>
<dbReference type="OrthoDB" id="377798at2759"/>
<dbReference type="KEGG" id="pvv:PVVCY_1203000"/>
<evidence type="ECO:0000313" key="4">
    <source>
        <dbReference type="EMBL" id="VEV57901.1"/>
    </source>
</evidence>
<feature type="region of interest" description="Disordered" evidence="1">
    <location>
        <begin position="281"/>
        <end position="380"/>
    </location>
</feature>
<dbReference type="AlphaFoldDB" id="A0A449BWZ8"/>
<dbReference type="RefSeq" id="XP_037490730.1">
    <property type="nucleotide sequence ID" value="XM_037634666.1"/>
</dbReference>
<dbReference type="VEuPathDB" id="PlasmoDB:PVVCY_1203000"/>
<dbReference type="InterPro" id="IPR019111">
    <property type="entry name" value="PRESA_N"/>
</dbReference>
<keyword evidence="2" id="KW-0472">Membrane</keyword>
<feature type="compositionally biased region" description="Basic and acidic residues" evidence="1">
    <location>
        <begin position="281"/>
        <end position="294"/>
    </location>
</feature>
<evidence type="ECO:0000313" key="5">
    <source>
        <dbReference type="Proteomes" id="UP000290582"/>
    </source>
</evidence>
<feature type="domain" description="Plasmodium RESA N-terminal" evidence="3">
    <location>
        <begin position="786"/>
        <end position="907"/>
    </location>
</feature>
<feature type="compositionally biased region" description="Basic and acidic residues" evidence="1">
    <location>
        <begin position="132"/>
        <end position="154"/>
    </location>
</feature>
<accession>A0A449BWZ8</accession>
<gene>
    <name evidence="4" type="ORF">PVVCY_1203000</name>
</gene>
<evidence type="ECO:0000256" key="1">
    <source>
        <dbReference type="SAM" id="MobiDB-lite"/>
    </source>
</evidence>
<feature type="compositionally biased region" description="Polar residues" evidence="1">
    <location>
        <begin position="189"/>
        <end position="201"/>
    </location>
</feature>
<evidence type="ECO:0000259" key="3">
    <source>
        <dbReference type="Pfam" id="PF09687"/>
    </source>
</evidence>
<protein>
    <recommendedName>
        <fullName evidence="3">Plasmodium RESA N-terminal domain-containing protein</fullName>
    </recommendedName>
</protein>
<dbReference type="GeneID" id="19959836"/>